<dbReference type="InterPro" id="IPR011990">
    <property type="entry name" value="TPR-like_helical_dom_sf"/>
</dbReference>
<evidence type="ECO:0000256" key="2">
    <source>
        <dbReference type="ARBA" id="ARBA00023012"/>
    </source>
</evidence>
<accession>A0AAU8IWG2</accession>
<dbReference type="GO" id="GO:0016887">
    <property type="term" value="F:ATP hydrolysis activity"/>
    <property type="evidence" value="ECO:0007669"/>
    <property type="project" value="InterPro"/>
</dbReference>
<dbReference type="InterPro" id="IPR001867">
    <property type="entry name" value="OmpR/PhoB-type_DNA-bd"/>
</dbReference>
<dbReference type="GO" id="GO:0006355">
    <property type="term" value="P:regulation of DNA-templated transcription"/>
    <property type="evidence" value="ECO:0007669"/>
    <property type="project" value="InterPro"/>
</dbReference>
<dbReference type="EMBL" id="CP159534">
    <property type="protein sequence ID" value="XCJ72103.1"/>
    <property type="molecule type" value="Genomic_DNA"/>
</dbReference>
<dbReference type="PANTHER" id="PTHR47691">
    <property type="entry name" value="REGULATOR-RELATED"/>
    <property type="match status" value="1"/>
</dbReference>
<dbReference type="InterPro" id="IPR036388">
    <property type="entry name" value="WH-like_DNA-bd_sf"/>
</dbReference>
<dbReference type="SMART" id="SM01043">
    <property type="entry name" value="BTAD"/>
    <property type="match status" value="1"/>
</dbReference>
<feature type="domain" description="OmpR/PhoB-type" evidence="6">
    <location>
        <begin position="1"/>
        <end position="91"/>
    </location>
</feature>
<feature type="DNA-binding region" description="OmpR/PhoB-type" evidence="4">
    <location>
        <begin position="1"/>
        <end position="91"/>
    </location>
</feature>
<keyword evidence="3 4" id="KW-0238">DNA-binding</keyword>
<evidence type="ECO:0000313" key="7">
    <source>
        <dbReference type="EMBL" id="XCJ72103.1"/>
    </source>
</evidence>
<dbReference type="PROSITE" id="PS51755">
    <property type="entry name" value="OMPR_PHOB"/>
    <property type="match status" value="1"/>
</dbReference>
<dbReference type="GO" id="GO:0000160">
    <property type="term" value="P:phosphorelay signal transduction system"/>
    <property type="evidence" value="ECO:0007669"/>
    <property type="project" value="UniProtKB-KW"/>
</dbReference>
<dbReference type="SUPFAM" id="SSF48452">
    <property type="entry name" value="TPR-like"/>
    <property type="match status" value="2"/>
</dbReference>
<dbReference type="KEGG" id="stac:ABII15_19940"/>
<feature type="compositionally biased region" description="Low complexity" evidence="5">
    <location>
        <begin position="246"/>
        <end position="256"/>
    </location>
</feature>
<dbReference type="SUPFAM" id="SSF46894">
    <property type="entry name" value="C-terminal effector domain of the bipartite response regulators"/>
    <property type="match status" value="1"/>
</dbReference>
<evidence type="ECO:0000256" key="4">
    <source>
        <dbReference type="PROSITE-ProRule" id="PRU01091"/>
    </source>
</evidence>
<dbReference type="PANTHER" id="PTHR47691:SF3">
    <property type="entry name" value="HTH-TYPE TRANSCRIPTIONAL REGULATOR RV0890C-RELATED"/>
    <property type="match status" value="1"/>
</dbReference>
<dbReference type="RefSeq" id="WP_353943687.1">
    <property type="nucleotide sequence ID" value="NZ_CP159534.1"/>
</dbReference>
<dbReference type="SUPFAM" id="SSF52540">
    <property type="entry name" value="P-loop containing nucleoside triphosphate hydrolases"/>
    <property type="match status" value="1"/>
</dbReference>
<protein>
    <submittedName>
        <fullName evidence="7">BTAD domain-containing putative transcriptional regulator</fullName>
    </submittedName>
</protein>
<dbReference type="CDD" id="cd15831">
    <property type="entry name" value="BTAD"/>
    <property type="match status" value="1"/>
</dbReference>
<name>A0AAU8IWG2_9ACTN</name>
<dbReference type="Gene3D" id="1.25.40.10">
    <property type="entry name" value="Tetratricopeptide repeat domain"/>
    <property type="match status" value="2"/>
</dbReference>
<gene>
    <name evidence="7" type="ORF">ABII15_19940</name>
</gene>
<evidence type="ECO:0000256" key="1">
    <source>
        <dbReference type="ARBA" id="ARBA00005820"/>
    </source>
</evidence>
<dbReference type="Gene3D" id="3.40.50.300">
    <property type="entry name" value="P-loop containing nucleotide triphosphate hydrolases"/>
    <property type="match status" value="1"/>
</dbReference>
<reference evidence="7" key="1">
    <citation type="submission" date="2024-06" db="EMBL/GenBank/DDBJ databases">
        <title>Streptomyces sp. strain HUAS MG91 genome sequences.</title>
        <authorList>
            <person name="Mo P."/>
        </authorList>
    </citation>
    <scope>NUCLEOTIDE SEQUENCE</scope>
    <source>
        <strain evidence="7">HUAS MG91</strain>
    </source>
</reference>
<evidence type="ECO:0000259" key="6">
    <source>
        <dbReference type="PROSITE" id="PS51755"/>
    </source>
</evidence>
<dbReference type="InterPro" id="IPR016032">
    <property type="entry name" value="Sig_transdc_resp-reg_C-effctor"/>
</dbReference>
<dbReference type="Pfam" id="PF00486">
    <property type="entry name" value="Trans_reg_C"/>
    <property type="match status" value="1"/>
</dbReference>
<proteinExistence type="inferred from homology"/>
<evidence type="ECO:0000256" key="3">
    <source>
        <dbReference type="ARBA" id="ARBA00023125"/>
    </source>
</evidence>
<dbReference type="AlphaFoldDB" id="A0AAU8IWG2"/>
<dbReference type="InterPro" id="IPR005158">
    <property type="entry name" value="BTAD"/>
</dbReference>
<sequence>MWFGVLGGLVVRERGGGDAVGVPELKVRALLAVLLAHEGRVVSVDRLVEDLWGARPPGKPANALQAKVSQLRRAVGRARVVRQAPGYRLDLTGAEVDAVTFRDLVERARAASDPARRVELLDSALELWRGPAFADFADADFVREPVRRLEEVRLVALEERAAARIASGRHGLVAGELGGLVARHPLRERLRALHMRALYLAGRQGEALASYEELRRVLARDLGVDPTPDLASLHTRILRHEPLSPDGPAQPADAPAPHLPAPPTPLIGRDRDLVEVRALLAGNRLVTLTGPGGVGKTRLAVAAARRAGAPGGVWLVELAGLPGGSDADDLAQAVAAALGLREDAPHAGPPGDAPVRRLAAALRERDGLLVLDNCEHVVEAAAELAYVLLRSTSRLRVLATGQEPLGLTGSGEAVRAVEPLRAADAVSLFTARAAASAPGYDPADAPEAVAEICRRLDGIPLALELAATRVRALGVRELAARIDDRFRLLGARQRGVPARQSTLRAVLDWSWELLGGPERTVLRRLAVHRDGCALDAAEAVCAGGEVAREDVLDLVTRLVERSLVVAVPGPRPRYRLLESVAAYALERLTGQEDTAVRDRHLRYYLGLAERAAPRLRGAGQQEWLGLLDAEAGNLRAALDTAVRADPDAARRLGAALAWWWLLRGRLTEGHRALSALPDPARDGELRALTGAFALLTGAVGPAAAALPADGVSAPTSWLCAYALFHGGAPDACGRLLDACPPPGDDTWATAATLALRALHALIRGDLSALERDGRRAAALLRERGDRWGELQTVGPLAALAEIRGDYEEAETLGRAGLALAEELGLAAEVAARLSGLGRVALLRHDWARARDLHEQARARAVEQGYRYGEVHAEMGLALGARRAGDLDAARAHLVRLRDGHGDVSSPAGDHLCAAEFGFLAELDGDAVAARAHHLRGLAAARVLAEPRAYALTLEGLAGAVSLAGDAAGAALLLGAADAARRGVGAPLPAAESGDVERITARVRGALGGALFGVRFREGAALEPEKALGAVL</sequence>
<dbReference type="Pfam" id="PF03704">
    <property type="entry name" value="BTAD"/>
    <property type="match status" value="1"/>
</dbReference>
<feature type="region of interest" description="Disordered" evidence="5">
    <location>
        <begin position="240"/>
        <end position="266"/>
    </location>
</feature>
<evidence type="ECO:0000256" key="5">
    <source>
        <dbReference type="SAM" id="MobiDB-lite"/>
    </source>
</evidence>
<dbReference type="GO" id="GO:0003677">
    <property type="term" value="F:DNA binding"/>
    <property type="evidence" value="ECO:0007669"/>
    <property type="project" value="UniProtKB-UniRule"/>
</dbReference>
<dbReference type="InterPro" id="IPR027417">
    <property type="entry name" value="P-loop_NTPase"/>
</dbReference>
<dbReference type="Gene3D" id="1.10.10.10">
    <property type="entry name" value="Winged helix-like DNA-binding domain superfamily/Winged helix DNA-binding domain"/>
    <property type="match status" value="1"/>
</dbReference>
<organism evidence="7">
    <name type="scientific">Streptomyces tabacisoli</name>
    <dbReference type="NCBI Taxonomy" id="3156398"/>
    <lineage>
        <taxon>Bacteria</taxon>
        <taxon>Bacillati</taxon>
        <taxon>Actinomycetota</taxon>
        <taxon>Actinomycetes</taxon>
        <taxon>Kitasatosporales</taxon>
        <taxon>Streptomycetaceae</taxon>
        <taxon>Streptomyces</taxon>
    </lineage>
</organism>
<keyword evidence="2" id="KW-0902">Two-component regulatory system</keyword>
<dbReference type="Pfam" id="PF13401">
    <property type="entry name" value="AAA_22"/>
    <property type="match status" value="1"/>
</dbReference>
<comment type="similarity">
    <text evidence="1">Belongs to the AfsR/DnrI/RedD regulatory family.</text>
</comment>
<dbReference type="InterPro" id="IPR049945">
    <property type="entry name" value="AAA_22"/>
</dbReference>
<dbReference type="SMART" id="SM00862">
    <property type="entry name" value="Trans_reg_C"/>
    <property type="match status" value="1"/>
</dbReference>
<dbReference type="PRINTS" id="PR00364">
    <property type="entry name" value="DISEASERSIST"/>
</dbReference>